<dbReference type="Proteomes" id="UP000746535">
    <property type="component" value="Unassembled WGS sequence"/>
</dbReference>
<sequence>MATLFNVKDYGAVGNSRTDDTQAIQAAIDAAAAAGGGTVYIPTGTYRVSTQSSGTVLVLKDNVTLEGGEKAGAIPLIQLDPDASKGDIDGIVRIEGTDTRINHLYIEGYTPYDGEVSAVSVGNNVNVTLDQLYASSVTGAAMDFRAQGSQVLLTNSSAGFSGTGILAEGLVNSTFSDVTASDNDNDGLDLTGPLTLLDVHTYNNNGTGLILRGDAQGRTATVESGNSNSNGGPGVLIDNAQGAVLDHVWVSDNGSSGIVVQSAQGTQILGSEIASNAQYFKAAPEILIKDSTGTQVLGNTLGDQILGEVGMPTYGVEEQGSSNTSLIEGNFIGGMPQGEAKLVGAGSVEINNTAVMTTYGTAGNDTINHYQATYDTLMYGGAGSDTLIGGRGDDTLIGGAGADLMFGYQGHDTFRFTQLTDSFATATGSFADTINGFNVNQDTLDVTALGFKGLGNGHKGTLALSYDTDAGLTYLSSLDANAQGQRFQLALDGDYRGRLTNDNFLTLINGTSGDDDLRGTTHGRDTLVGGDGRDVLAGLGSDDRLIGGAGADRLYGGAGADTFVYTRLTDSQVDATGHDLSRDLIQDFNGAEHDQVDLTALNFTGLGDGYGTTLALTYDSARDVTRLTSKEADSQGHFFQIAFKGDHQQDLASNALQFKPLEGDRITSSYNNDDSRVTGTAGNDLLEGGAGREQLYALAGDDVVRGGPNADVIVGGLGADRLSGGSGSDHFVFEQVEDSYRTANENHTDLISDFSTGSDSLDVRALGFSGSGNGYDGTLNIHYNASTDRTYVRDLEGDAQGRFFQVALSGDHVAELNTYGGIYYGRVGTTEATALTLLGTATATDDAAAA</sequence>
<dbReference type="InterPro" id="IPR011049">
    <property type="entry name" value="Serralysin-like_metalloprot_C"/>
</dbReference>
<comment type="caution">
    <text evidence="8">The sequence shown here is derived from an EMBL/GenBank/DDBJ whole genome shotgun (WGS) entry which is preliminary data.</text>
</comment>
<dbReference type="InterPro" id="IPR011050">
    <property type="entry name" value="Pectin_lyase_fold/virulence"/>
</dbReference>
<accession>A0ABX0YIM7</accession>
<evidence type="ECO:0000313" key="8">
    <source>
        <dbReference type="EMBL" id="NJP02815.1"/>
    </source>
</evidence>
<evidence type="ECO:0000313" key="9">
    <source>
        <dbReference type="Proteomes" id="UP000746535"/>
    </source>
</evidence>
<dbReference type="RefSeq" id="WP_168085395.1">
    <property type="nucleotide sequence ID" value="NZ_JAAVJI010000013.1"/>
</dbReference>
<dbReference type="InterPro" id="IPR050557">
    <property type="entry name" value="RTX_toxin/Mannuronan_C5-epim"/>
</dbReference>
<dbReference type="Pfam" id="PF08548">
    <property type="entry name" value="Peptidase_M10_C"/>
    <property type="match status" value="1"/>
</dbReference>
<reference evidence="8 9" key="1">
    <citation type="submission" date="2020-03" db="EMBL/GenBank/DDBJ databases">
        <authorList>
            <person name="Wang L."/>
            <person name="He N."/>
            <person name="Li Y."/>
            <person name="Fang Y."/>
            <person name="Zhang F."/>
        </authorList>
    </citation>
    <scope>NUCLEOTIDE SEQUENCE [LARGE SCALE GENOMIC DNA]</scope>
    <source>
        <strain evidence="9">hsmgli-8</strain>
    </source>
</reference>
<name>A0ABX0YIM7_9PSED</name>
<evidence type="ECO:0000259" key="6">
    <source>
        <dbReference type="Pfam" id="PF08548"/>
    </source>
</evidence>
<feature type="domain" description="Peptidase M10 serralysin C-terminal" evidence="6">
    <location>
        <begin position="545"/>
        <end position="649"/>
    </location>
</feature>
<dbReference type="InterPro" id="IPR018511">
    <property type="entry name" value="Hemolysin-typ_Ca-bd_CS"/>
</dbReference>
<feature type="domain" description="Rhamnogalacturonase A/B/Epimerase-like pectate lyase" evidence="7">
    <location>
        <begin position="5"/>
        <end position="208"/>
    </location>
</feature>
<dbReference type="PANTHER" id="PTHR38340">
    <property type="entry name" value="S-LAYER PROTEIN"/>
    <property type="match status" value="1"/>
</dbReference>
<dbReference type="SMART" id="SM00710">
    <property type="entry name" value="PbH1"/>
    <property type="match status" value="3"/>
</dbReference>
<comment type="subcellular location">
    <subcellularLocation>
        <location evidence="2">Secreted</location>
    </subcellularLocation>
</comment>
<dbReference type="PANTHER" id="PTHR38340:SF1">
    <property type="entry name" value="S-LAYER PROTEIN"/>
    <property type="match status" value="1"/>
</dbReference>
<dbReference type="Pfam" id="PF12708">
    <property type="entry name" value="Pect-lyase_RHGA_epim"/>
    <property type="match status" value="1"/>
</dbReference>
<dbReference type="SUPFAM" id="SSF51120">
    <property type="entry name" value="beta-Roll"/>
    <property type="match status" value="3"/>
</dbReference>
<organism evidence="8 9">
    <name type="scientific">Pseudomonas quercus</name>
    <dbReference type="NCBI Taxonomy" id="2722792"/>
    <lineage>
        <taxon>Bacteria</taxon>
        <taxon>Pseudomonadati</taxon>
        <taxon>Pseudomonadota</taxon>
        <taxon>Gammaproteobacteria</taxon>
        <taxon>Pseudomonadales</taxon>
        <taxon>Pseudomonadaceae</taxon>
        <taxon>Pseudomonas</taxon>
    </lineage>
</organism>
<gene>
    <name evidence="8" type="ORF">HBH25_18380</name>
</gene>
<evidence type="ECO:0000259" key="7">
    <source>
        <dbReference type="Pfam" id="PF12708"/>
    </source>
</evidence>
<keyword evidence="4" id="KW-0677">Repeat</keyword>
<dbReference type="InterPro" id="IPR006626">
    <property type="entry name" value="PbH1"/>
</dbReference>
<protein>
    <recommendedName>
        <fullName evidence="10">Mannuronan 5-epimerase</fullName>
    </recommendedName>
</protein>
<dbReference type="PROSITE" id="PS00330">
    <property type="entry name" value="HEMOLYSIN_CALCIUM"/>
    <property type="match status" value="3"/>
</dbReference>
<dbReference type="SUPFAM" id="SSF51126">
    <property type="entry name" value="Pectin lyase-like"/>
    <property type="match status" value="2"/>
</dbReference>
<keyword evidence="9" id="KW-1185">Reference proteome</keyword>
<evidence type="ECO:0000256" key="4">
    <source>
        <dbReference type="ARBA" id="ARBA00022737"/>
    </source>
</evidence>
<dbReference type="InterPro" id="IPR001343">
    <property type="entry name" value="Hemolysn_Ca-bd"/>
</dbReference>
<evidence type="ECO:0000256" key="3">
    <source>
        <dbReference type="ARBA" id="ARBA00022525"/>
    </source>
</evidence>
<comment type="cofactor">
    <cofactor evidence="1">
        <name>Ca(2+)</name>
        <dbReference type="ChEBI" id="CHEBI:29108"/>
    </cofactor>
</comment>
<dbReference type="InterPro" id="IPR024535">
    <property type="entry name" value="RHGA/B-epi-like_pectate_lyase"/>
</dbReference>
<evidence type="ECO:0008006" key="10">
    <source>
        <dbReference type="Google" id="ProtNLM"/>
    </source>
</evidence>
<keyword evidence="3" id="KW-0964">Secreted</keyword>
<keyword evidence="5" id="KW-0106">Calcium</keyword>
<dbReference type="InterPro" id="IPR013858">
    <property type="entry name" value="Peptidase_M10B_C"/>
</dbReference>
<evidence type="ECO:0000256" key="5">
    <source>
        <dbReference type="ARBA" id="ARBA00022837"/>
    </source>
</evidence>
<dbReference type="InterPro" id="IPR012334">
    <property type="entry name" value="Pectin_lyas_fold"/>
</dbReference>
<evidence type="ECO:0000256" key="1">
    <source>
        <dbReference type="ARBA" id="ARBA00001913"/>
    </source>
</evidence>
<dbReference type="Pfam" id="PF00353">
    <property type="entry name" value="HemolysinCabind"/>
    <property type="match status" value="3"/>
</dbReference>
<dbReference type="EMBL" id="JAAVJI010000013">
    <property type="protein sequence ID" value="NJP02815.1"/>
    <property type="molecule type" value="Genomic_DNA"/>
</dbReference>
<proteinExistence type="predicted"/>
<dbReference type="Gene3D" id="2.150.10.10">
    <property type="entry name" value="Serralysin-like metalloprotease, C-terminal"/>
    <property type="match status" value="3"/>
</dbReference>
<dbReference type="PRINTS" id="PR00313">
    <property type="entry name" value="CABNDNGRPT"/>
</dbReference>
<evidence type="ECO:0000256" key="2">
    <source>
        <dbReference type="ARBA" id="ARBA00004613"/>
    </source>
</evidence>
<dbReference type="Gene3D" id="2.160.20.10">
    <property type="entry name" value="Single-stranded right-handed beta-helix, Pectin lyase-like"/>
    <property type="match status" value="1"/>
</dbReference>